<dbReference type="InterPro" id="IPR009499">
    <property type="entry name" value="AllG-like"/>
</dbReference>
<proteinExistence type="predicted"/>
<protein>
    <submittedName>
        <fullName evidence="1">Alcohol dehydrogenase</fullName>
    </submittedName>
</protein>
<evidence type="ECO:0000313" key="1">
    <source>
        <dbReference type="EMBL" id="EIN02795.1"/>
    </source>
</evidence>
<sequence length="412" mass="43350">MVASARHFQLREPLTMRADDANAIALSRVHAVRPQWRSVVAARDAVGLPDFTLLHAGPPFDDPRKPSAPVRSSAILCCLYEGWARDEAHAERLIEQGEVRLECAQSYGVVTPLAAVVSPRTTLVEVTDANDPAARAWSLLGSGAGPQIRFGSRDMHILERMQWRDSVLASVLDGAFAHGPLDLLALAQAGLDDGDDLHARTTGATAALRAQLASRLDHADIDAMLARTPLFFLTLWMAACALMLSAAARAGQSESTLVVALAGNGERVGIRLAGAPSRWITAVARAPEGPRIDPQQQAAAAPLTGDSGVIDAAGFGAQALAFAPEPAQAFEAYLPAGWRDRQARIHTESHPAFGRLPGVLDAARVVQEGVAPLAAIAMIGADGRAGLLGRGLYTAPPELFTHALSNLSGEAA</sequence>
<gene>
    <name evidence="1" type="ORF">WQE_02372</name>
</gene>
<evidence type="ECO:0000313" key="2">
    <source>
        <dbReference type="Proteomes" id="UP000004980"/>
    </source>
</evidence>
<dbReference type="Gene3D" id="1.10.10.660">
    <property type="entry name" value="conserved protein of unknown function from Enterococcus faecalis V583"/>
    <property type="match status" value="1"/>
</dbReference>
<dbReference type="Gene3D" id="3.90.1710.10">
    <property type="entry name" value="Enterococcus faecalis V583 domain"/>
    <property type="match status" value="1"/>
</dbReference>
<dbReference type="InterPro" id="IPR024033">
    <property type="entry name" value="OXTCase_su_AllG_h-dom"/>
</dbReference>
<organism evidence="1 2">
    <name type="scientific">Paraburkholderia hospita</name>
    <dbReference type="NCBI Taxonomy" id="169430"/>
    <lineage>
        <taxon>Bacteria</taxon>
        <taxon>Pseudomonadati</taxon>
        <taxon>Pseudomonadota</taxon>
        <taxon>Betaproteobacteria</taxon>
        <taxon>Burkholderiales</taxon>
        <taxon>Burkholderiaceae</taxon>
        <taxon>Paraburkholderia</taxon>
    </lineage>
</organism>
<reference evidence="1 2" key="1">
    <citation type="journal article" date="2012" name="J. Bacteriol.">
        <title>Draft Genome Sequence of the Soil Bacterium Burkholderia terrae Strain BS001, Which Interacts with Fungal Surface Structures.</title>
        <authorList>
            <person name="Nazir R."/>
            <person name="Hansen M.A."/>
            <person name="Sorensen S."/>
            <person name="van Elsas J.D."/>
        </authorList>
    </citation>
    <scope>NUCLEOTIDE SEQUENCE [LARGE SCALE GENOMIC DNA]</scope>
    <source>
        <strain evidence="1 2">BS001</strain>
    </source>
</reference>
<dbReference type="Proteomes" id="UP000004980">
    <property type="component" value="Unassembled WGS sequence"/>
</dbReference>
<keyword evidence="2" id="KW-1185">Reference proteome</keyword>
<name>A0ABN0FV95_9BURK</name>
<dbReference type="Gene3D" id="3.90.1700.10">
    <property type="entry name" value="v583 domain like"/>
    <property type="match status" value="1"/>
</dbReference>
<accession>A0ABN0FV95</accession>
<dbReference type="EMBL" id="AKAU01000014">
    <property type="protein sequence ID" value="EIN02795.1"/>
    <property type="molecule type" value="Genomic_DNA"/>
</dbReference>
<comment type="caution">
    <text evidence="1">The sequence shown here is derived from an EMBL/GenBank/DDBJ whole genome shotgun (WGS) entry which is preliminary data.</text>
</comment>
<dbReference type="Pfam" id="PF06545">
    <property type="entry name" value="AllG"/>
    <property type="match status" value="1"/>
</dbReference>